<comment type="caution">
    <text evidence="1">The sequence shown here is derived from an EMBL/GenBank/DDBJ whole genome shotgun (WGS) entry which is preliminary data.</text>
</comment>
<reference evidence="1" key="1">
    <citation type="submission" date="2010-08" db="EMBL/GenBank/DDBJ databases">
        <authorList>
            <person name="Muzny D."/>
            <person name="Qin X."/>
            <person name="Buhay C."/>
            <person name="Dugan-Rocha S."/>
            <person name="Ding Y."/>
            <person name="Chen G."/>
            <person name="Hawes A."/>
            <person name="Holder M."/>
            <person name="Jhangiani S."/>
            <person name="Johnson A."/>
            <person name="Khan Z."/>
            <person name="Li Z."/>
            <person name="Liu W."/>
            <person name="Liu X."/>
            <person name="Perez L."/>
            <person name="Shen H."/>
            <person name="Wang Q."/>
            <person name="Watt J."/>
            <person name="Xi L."/>
            <person name="Xin Y."/>
            <person name="Zhou J."/>
            <person name="Deng J."/>
            <person name="Jiang H."/>
            <person name="Liu Y."/>
            <person name="Qu J."/>
            <person name="Song X.-Z."/>
            <person name="Zhang L."/>
            <person name="Villasana D."/>
            <person name="Johnson A."/>
            <person name="Liu J."/>
            <person name="Liyanage D."/>
            <person name="Lorensuhewa L."/>
            <person name="Robinson T."/>
            <person name="Song A."/>
            <person name="Song B.-B."/>
            <person name="Dinh H."/>
            <person name="Thornton R."/>
            <person name="Coyle M."/>
            <person name="Francisco L."/>
            <person name="Jackson L."/>
            <person name="Javaid M."/>
            <person name="Korchina V."/>
            <person name="Kovar C."/>
            <person name="Mata R."/>
            <person name="Mathew T."/>
            <person name="Ngo R."/>
            <person name="Nguyen L."/>
            <person name="Nguyen N."/>
            <person name="Okwuonu G."/>
            <person name="Ongeri F."/>
            <person name="Pham C."/>
            <person name="Simmons D."/>
            <person name="Wilczek-Boney K."/>
            <person name="Hale W."/>
            <person name="Jakkamsetti A."/>
            <person name="Pham P."/>
            <person name="Ruth R."/>
            <person name="San Lucas F."/>
            <person name="Warren J."/>
            <person name="Zhang J."/>
            <person name="Zhao Z."/>
            <person name="Zhou C."/>
            <person name="Zhu D."/>
            <person name="Lee S."/>
            <person name="Bess C."/>
            <person name="Blankenburg K."/>
            <person name="Forbes L."/>
            <person name="Fu Q."/>
            <person name="Gubbala S."/>
            <person name="Hirani K."/>
            <person name="Jayaseelan J.C."/>
            <person name="Lara F."/>
            <person name="Munidasa M."/>
            <person name="Palculict T."/>
            <person name="Patil S."/>
            <person name="Pu L.-L."/>
            <person name="Saada N."/>
            <person name="Tang L."/>
            <person name="Weissenberger G."/>
            <person name="Zhu Y."/>
            <person name="Hemphill L."/>
            <person name="Shang Y."/>
            <person name="Youmans B."/>
            <person name="Ayvaz T."/>
            <person name="Ross M."/>
            <person name="Santibanez J."/>
            <person name="Aqrawi P."/>
            <person name="Gross S."/>
            <person name="Joshi V."/>
            <person name="Fowler G."/>
            <person name="Nazareth L."/>
            <person name="Reid J."/>
            <person name="Worley K."/>
            <person name="Petrosino J."/>
            <person name="Highlander S."/>
            <person name="Gibbs R."/>
        </authorList>
    </citation>
    <scope>NUCLEOTIDE SEQUENCE [LARGE SCALE GENOMIC DNA]</scope>
    <source>
        <strain evidence="1">DSM 15272</strain>
    </source>
</reference>
<dbReference type="STRING" id="585531.HMPREF0063_11817"/>
<keyword evidence="2" id="KW-1185">Reference proteome</keyword>
<organism evidence="1 2">
    <name type="scientific">Aeromicrobium marinum DSM 15272</name>
    <dbReference type="NCBI Taxonomy" id="585531"/>
    <lineage>
        <taxon>Bacteria</taxon>
        <taxon>Bacillati</taxon>
        <taxon>Actinomycetota</taxon>
        <taxon>Actinomycetes</taxon>
        <taxon>Propionibacteriales</taxon>
        <taxon>Nocardioidaceae</taxon>
        <taxon>Aeromicrobium</taxon>
    </lineage>
</organism>
<dbReference type="eggNOG" id="ENOG5030SZC">
    <property type="taxonomic scope" value="Bacteria"/>
</dbReference>
<evidence type="ECO:0000313" key="1">
    <source>
        <dbReference type="EMBL" id="EFQ82608.1"/>
    </source>
</evidence>
<dbReference type="HOGENOM" id="CLU_1365314_0_0_11"/>
<name>E2SDN1_9ACTN</name>
<evidence type="ECO:0000313" key="2">
    <source>
        <dbReference type="Proteomes" id="UP000003111"/>
    </source>
</evidence>
<proteinExistence type="predicted"/>
<protein>
    <submittedName>
        <fullName evidence="1">Uncharacterized protein</fullName>
    </submittedName>
</protein>
<dbReference type="RefSeq" id="WP_007076909.1">
    <property type="nucleotide sequence ID" value="NZ_CM001024.1"/>
</dbReference>
<sequence length="196" mass="21487">MTSSFTGHIAGIGTAEGTRIVIGMWDESPFGRFADAMVEDATGHRTLIAPRQDVADFVATTYSFDEVRIEPVDVTRGDTWSVHSRSLQVWFTPGGRLWVAPLLRLVPAPLRRSELWARICSPIARRLMPGVQTHGSAGHGRTEWYAARDVHRVTAAGATWYDRELGALAPVAPPVRFGFASSPAQPTLTSLTSYVR</sequence>
<dbReference type="Proteomes" id="UP000003111">
    <property type="component" value="Unassembled WGS sequence"/>
</dbReference>
<accession>E2SDN1</accession>
<dbReference type="OrthoDB" id="3571220at2"/>
<dbReference type="AlphaFoldDB" id="E2SDN1"/>
<dbReference type="EMBL" id="ACLF03000006">
    <property type="protein sequence ID" value="EFQ82608.1"/>
    <property type="molecule type" value="Genomic_DNA"/>
</dbReference>
<gene>
    <name evidence="1" type="ORF">HMPREF0063_11817</name>
</gene>